<dbReference type="InterPro" id="IPR036875">
    <property type="entry name" value="Znf_CCHC_sf"/>
</dbReference>
<dbReference type="SUPFAM" id="SSF57756">
    <property type="entry name" value="Retrovirus zinc finger-like domains"/>
    <property type="match status" value="1"/>
</dbReference>
<dbReference type="AlphaFoldDB" id="A0A8X6VV58"/>
<accession>A0A8X6VV58</accession>
<name>A0A8X6VV58_TRICX</name>
<protein>
    <submittedName>
        <fullName evidence="1">Nucleic-acid-binding protein from transposon X-element</fullName>
    </submittedName>
</protein>
<gene>
    <name evidence="1" type="primary">ORF1_10</name>
    <name evidence="1" type="ORF">TNCV_2182511</name>
</gene>
<dbReference type="GO" id="GO:0008270">
    <property type="term" value="F:zinc ion binding"/>
    <property type="evidence" value="ECO:0007669"/>
    <property type="project" value="InterPro"/>
</dbReference>
<dbReference type="EMBL" id="BMAU01021361">
    <property type="protein sequence ID" value="GFY22990.1"/>
    <property type="molecule type" value="Genomic_DNA"/>
</dbReference>
<dbReference type="Proteomes" id="UP000887159">
    <property type="component" value="Unassembled WGS sequence"/>
</dbReference>
<proteinExistence type="predicted"/>
<dbReference type="GO" id="GO:0003676">
    <property type="term" value="F:nucleic acid binding"/>
    <property type="evidence" value="ECO:0007669"/>
    <property type="project" value="InterPro"/>
</dbReference>
<organism evidence="1 2">
    <name type="scientific">Trichonephila clavipes</name>
    <name type="common">Golden silk orbweaver</name>
    <name type="synonym">Nephila clavipes</name>
    <dbReference type="NCBI Taxonomy" id="2585209"/>
    <lineage>
        <taxon>Eukaryota</taxon>
        <taxon>Metazoa</taxon>
        <taxon>Ecdysozoa</taxon>
        <taxon>Arthropoda</taxon>
        <taxon>Chelicerata</taxon>
        <taxon>Arachnida</taxon>
        <taxon>Araneae</taxon>
        <taxon>Araneomorphae</taxon>
        <taxon>Entelegynae</taxon>
        <taxon>Araneoidea</taxon>
        <taxon>Nephilidae</taxon>
        <taxon>Trichonephila</taxon>
    </lineage>
</organism>
<keyword evidence="2" id="KW-1185">Reference proteome</keyword>
<comment type="caution">
    <text evidence="1">The sequence shown here is derived from an EMBL/GenBank/DDBJ whole genome shotgun (WGS) entry which is preliminary data.</text>
</comment>
<reference evidence="1" key="1">
    <citation type="submission" date="2020-08" db="EMBL/GenBank/DDBJ databases">
        <title>Multicomponent nature underlies the extraordinary mechanical properties of spider dragline silk.</title>
        <authorList>
            <person name="Kono N."/>
            <person name="Nakamura H."/>
            <person name="Mori M."/>
            <person name="Yoshida Y."/>
            <person name="Ohtoshi R."/>
            <person name="Malay A.D."/>
            <person name="Moran D.A.P."/>
            <person name="Tomita M."/>
            <person name="Numata K."/>
            <person name="Arakawa K."/>
        </authorList>
    </citation>
    <scope>NUCLEOTIDE SEQUENCE</scope>
</reference>
<sequence>MTCLIWDSPLIGSPSSRRITNQLLHVFMVTLPRYINNANIFKVNKLSYLTVIVEGYDSKGVTQCYQCQKFNHTASNCHIKPKCLKCGEAHQTADCQIKKVDTMYCVNCEAYGYMANYSKCPLYPKPRKGAVVKPNYSNVINSLVRPNTSFAQAAQQTQATVKPSAPQKMTPYVGLVPITNQTQTQAIRMQIPPQPLPINTNNDCMSLITQTLNQTIQELSVLVQQISTINLTQNNLKPTNPPKKQE</sequence>
<evidence type="ECO:0000313" key="1">
    <source>
        <dbReference type="EMBL" id="GFY22990.1"/>
    </source>
</evidence>
<evidence type="ECO:0000313" key="2">
    <source>
        <dbReference type="Proteomes" id="UP000887159"/>
    </source>
</evidence>